<reference evidence="5" key="1">
    <citation type="journal article" date="2019" name="Science">
        <title>Mutation of a bHLH transcription factor allowed almond domestication.</title>
        <authorList>
            <person name="Sanchez-Perez R."/>
            <person name="Pavan S."/>
            <person name="Mazzeo R."/>
            <person name="Moldovan C."/>
            <person name="Aiese Cigliano R."/>
            <person name="Del Cueto J."/>
            <person name="Ricciardi F."/>
            <person name="Lotti C."/>
            <person name="Ricciardi L."/>
            <person name="Dicenta F."/>
            <person name="Lopez-Marques R.L."/>
            <person name="Lindberg Moller B."/>
        </authorList>
    </citation>
    <scope>NUCLEOTIDE SEQUENCE</scope>
</reference>
<dbReference type="PANTHER" id="PTHR42648:SF21">
    <property type="entry name" value="CYSTEINE-RICH RLK (RECEPTOR-LIKE PROTEIN KINASE) 8"/>
    <property type="match status" value="1"/>
</dbReference>
<evidence type="ECO:0000259" key="3">
    <source>
        <dbReference type="Pfam" id="PF07727"/>
    </source>
</evidence>
<keyword evidence="1" id="KW-0479">Metal-binding</keyword>
<dbReference type="AlphaFoldDB" id="A0A5H2XLQ7"/>
<proteinExistence type="predicted"/>
<feature type="domain" description="Reverse transcriptase Ty1/copia-type" evidence="3">
    <location>
        <begin position="140"/>
        <end position="325"/>
    </location>
</feature>
<dbReference type="GO" id="GO:0016787">
    <property type="term" value="F:hydrolase activity"/>
    <property type="evidence" value="ECO:0007669"/>
    <property type="project" value="UniProtKB-KW"/>
</dbReference>
<dbReference type="SUPFAM" id="SSF56672">
    <property type="entry name" value="DNA/RNA polymerases"/>
    <property type="match status" value="1"/>
</dbReference>
<feature type="domain" description="Retroviral polymerase SH3-like" evidence="4">
    <location>
        <begin position="28"/>
        <end position="69"/>
    </location>
</feature>
<dbReference type="GO" id="GO:0046872">
    <property type="term" value="F:metal ion binding"/>
    <property type="evidence" value="ECO:0007669"/>
    <property type="project" value="UniProtKB-KW"/>
</dbReference>
<dbReference type="EMBL" id="AP021022">
    <property type="protein sequence ID" value="BBN68998.1"/>
    <property type="molecule type" value="Genomic_DNA"/>
</dbReference>
<evidence type="ECO:0000256" key="1">
    <source>
        <dbReference type="ARBA" id="ARBA00022723"/>
    </source>
</evidence>
<dbReference type="PANTHER" id="PTHR42648">
    <property type="entry name" value="TRANSPOSASE, PUTATIVE-RELATED"/>
    <property type="match status" value="1"/>
</dbReference>
<sequence>MGPHTKSTPYEIWKGKKPNVKHLRTFGSKCYIYKDREYLGKFDARSDVGIFLGYSMNSRAYRHFNPVIRRPGAKQVQKDHSPSDVIGNVNDKMRTRQQVCNEVTNFCYVSFIEPKSVTDALADNDWILAMQEELNQFKRNDVWYLVPRPKDTNVIGTKWIFRNKTDEKGQIMRNKARLVAQGYTQIEGLDFDETFAPVARLESVRLLLSIACYLRFKLYQMDVKSAFLNGVLQEEVYVEQPAGFQDPIHPNHVYRLKKALYGLKQAPRAWYDRLSTHLLQKGYTRGSIDKTLFVKRTKQDLMVAQVYVDDIVFGSTSDILVKEFHEVQQFNGGMFISQTKYAKNLVSKFGLESAKPIRNPMSTSTNFPRIHLAKTRHLFQCWTLCSLPIDPKESHLLAVKRILRYAIPMRIGQGALMIGKAQLADAFT</sequence>
<dbReference type="InterPro" id="IPR043502">
    <property type="entry name" value="DNA/RNA_pol_sf"/>
</dbReference>
<name>A0A5H2XLQ7_PRUDU</name>
<dbReference type="Pfam" id="PF25597">
    <property type="entry name" value="SH3_retrovirus"/>
    <property type="match status" value="1"/>
</dbReference>
<accession>A0A5H2XLQ7</accession>
<evidence type="ECO:0000313" key="5">
    <source>
        <dbReference type="EMBL" id="BBN68998.1"/>
    </source>
</evidence>
<gene>
    <name evidence="5" type="ORF">Prudu_685S000100</name>
</gene>
<dbReference type="InterPro" id="IPR039537">
    <property type="entry name" value="Retrotran_Ty1/copia-like"/>
</dbReference>
<dbReference type="InterPro" id="IPR057670">
    <property type="entry name" value="SH3_retrovirus"/>
</dbReference>
<organism evidence="5">
    <name type="scientific">Prunus dulcis</name>
    <name type="common">Almond</name>
    <name type="synonym">Amygdalus dulcis</name>
    <dbReference type="NCBI Taxonomy" id="3755"/>
    <lineage>
        <taxon>Eukaryota</taxon>
        <taxon>Viridiplantae</taxon>
        <taxon>Streptophyta</taxon>
        <taxon>Embryophyta</taxon>
        <taxon>Tracheophyta</taxon>
        <taxon>Spermatophyta</taxon>
        <taxon>Magnoliopsida</taxon>
        <taxon>eudicotyledons</taxon>
        <taxon>Gunneridae</taxon>
        <taxon>Pentapetalae</taxon>
        <taxon>rosids</taxon>
        <taxon>fabids</taxon>
        <taxon>Rosales</taxon>
        <taxon>Rosaceae</taxon>
        <taxon>Amygdaloideae</taxon>
        <taxon>Amygdaleae</taxon>
        <taxon>Prunus</taxon>
    </lineage>
</organism>
<evidence type="ECO:0000256" key="2">
    <source>
        <dbReference type="ARBA" id="ARBA00022801"/>
    </source>
</evidence>
<protein>
    <submittedName>
        <fullName evidence="5">Transposable element protein</fullName>
    </submittedName>
</protein>
<dbReference type="Pfam" id="PF07727">
    <property type="entry name" value="RVT_2"/>
    <property type="match status" value="1"/>
</dbReference>
<evidence type="ECO:0000259" key="4">
    <source>
        <dbReference type="Pfam" id="PF25597"/>
    </source>
</evidence>
<dbReference type="InterPro" id="IPR013103">
    <property type="entry name" value="RVT_2"/>
</dbReference>
<keyword evidence="2" id="KW-0378">Hydrolase</keyword>